<dbReference type="Proteomes" id="UP000429811">
    <property type="component" value="Unassembled WGS sequence"/>
</dbReference>
<protein>
    <recommendedName>
        <fullName evidence="4">Conjugal transfer protein TrbL</fullName>
    </recommendedName>
</protein>
<feature type="transmembrane region" description="Helical" evidence="1">
    <location>
        <begin position="210"/>
        <end position="231"/>
    </location>
</feature>
<proteinExistence type="predicted"/>
<sequence length="279" mass="30254">MSDNWIVGNLQSAFETWNGKISEIWSLITTTPQAFHGGAIWTTIVTINEALKAVGYGLLVLFFAMSVFQSAVSFRDFQRPEFVLRHFIRFLLAKLAVGSAMDIMTGIFSVCGSVVQTVMNSIGGMASASVSVPQEIVDAIEGVGFLASIPLWLVSLLGSLFITIMSFILILTVYGRFFRLYFYTALAPIPLASFAGEGTSFAGKAFLKSYIGVCMEGAVIVLACLIFSAFMSSGTPVVDTTLSAVTMSWQYIGETIFNMLVLVGLVKGAERIVREMFGL</sequence>
<organism evidence="2 3">
    <name type="scientific">Flavonifractor plautii</name>
    <name type="common">Fusobacterium plautii</name>
    <dbReference type="NCBI Taxonomy" id="292800"/>
    <lineage>
        <taxon>Bacteria</taxon>
        <taxon>Bacillati</taxon>
        <taxon>Bacillota</taxon>
        <taxon>Clostridia</taxon>
        <taxon>Eubacteriales</taxon>
        <taxon>Oscillospiraceae</taxon>
        <taxon>Flavonifractor</taxon>
    </lineage>
</organism>
<reference evidence="2 3" key="1">
    <citation type="journal article" date="2019" name="Nat. Med.">
        <title>A library of human gut bacterial isolates paired with longitudinal multiomics data enables mechanistic microbiome research.</title>
        <authorList>
            <person name="Poyet M."/>
            <person name="Groussin M."/>
            <person name="Gibbons S.M."/>
            <person name="Avila-Pacheco J."/>
            <person name="Jiang X."/>
            <person name="Kearney S.M."/>
            <person name="Perrotta A.R."/>
            <person name="Berdy B."/>
            <person name="Zhao S."/>
            <person name="Lieberman T.D."/>
            <person name="Swanson P.K."/>
            <person name="Smith M."/>
            <person name="Roesemann S."/>
            <person name="Alexander J.E."/>
            <person name="Rich S.A."/>
            <person name="Livny J."/>
            <person name="Vlamakis H."/>
            <person name="Clish C."/>
            <person name="Bullock K."/>
            <person name="Deik A."/>
            <person name="Scott J."/>
            <person name="Pierce K.A."/>
            <person name="Xavier R.J."/>
            <person name="Alm E.J."/>
        </authorList>
    </citation>
    <scope>NUCLEOTIDE SEQUENCE [LARGE SCALE GENOMIC DNA]</scope>
    <source>
        <strain evidence="2 3">BIOML-A5</strain>
    </source>
</reference>
<dbReference type="EMBL" id="WKPO01000051">
    <property type="protein sequence ID" value="MSB51004.1"/>
    <property type="molecule type" value="Genomic_DNA"/>
</dbReference>
<dbReference type="RefSeq" id="WP_154250672.1">
    <property type="nucleotide sequence ID" value="NZ_JADMVC010000047.1"/>
</dbReference>
<evidence type="ECO:0000256" key="1">
    <source>
        <dbReference type="SAM" id="Phobius"/>
    </source>
</evidence>
<accession>A0A6I2RV47</accession>
<keyword evidence="1" id="KW-0472">Membrane</keyword>
<evidence type="ECO:0000313" key="3">
    <source>
        <dbReference type="Proteomes" id="UP000429811"/>
    </source>
</evidence>
<keyword evidence="1" id="KW-1133">Transmembrane helix</keyword>
<dbReference type="Pfam" id="PF19478">
    <property type="entry name" value="TrbL_2"/>
    <property type="match status" value="1"/>
</dbReference>
<feature type="transmembrane region" description="Helical" evidence="1">
    <location>
        <begin position="53"/>
        <end position="74"/>
    </location>
</feature>
<dbReference type="InterPro" id="IPR045798">
    <property type="entry name" value="TrbL_Firmicutes"/>
</dbReference>
<keyword evidence="1" id="KW-0812">Transmembrane</keyword>
<evidence type="ECO:0000313" key="2">
    <source>
        <dbReference type="EMBL" id="MSB51004.1"/>
    </source>
</evidence>
<name>A0A6I2RV47_FLAPL</name>
<feature type="transmembrane region" description="Helical" evidence="1">
    <location>
        <begin position="251"/>
        <end position="269"/>
    </location>
</feature>
<gene>
    <name evidence="2" type="ORF">GKE90_20320</name>
</gene>
<evidence type="ECO:0008006" key="4">
    <source>
        <dbReference type="Google" id="ProtNLM"/>
    </source>
</evidence>
<comment type="caution">
    <text evidence="2">The sequence shown here is derived from an EMBL/GenBank/DDBJ whole genome shotgun (WGS) entry which is preliminary data.</text>
</comment>
<dbReference type="AlphaFoldDB" id="A0A6I2RV47"/>
<feature type="transmembrane region" description="Helical" evidence="1">
    <location>
        <begin position="95"/>
        <end position="115"/>
    </location>
</feature>
<feature type="transmembrane region" description="Helical" evidence="1">
    <location>
        <begin position="151"/>
        <end position="174"/>
    </location>
</feature>